<proteinExistence type="predicted"/>
<organism evidence="1 2">
    <name type="scientific">Batillaria attramentaria</name>
    <dbReference type="NCBI Taxonomy" id="370345"/>
    <lineage>
        <taxon>Eukaryota</taxon>
        <taxon>Metazoa</taxon>
        <taxon>Spiralia</taxon>
        <taxon>Lophotrochozoa</taxon>
        <taxon>Mollusca</taxon>
        <taxon>Gastropoda</taxon>
        <taxon>Caenogastropoda</taxon>
        <taxon>Sorbeoconcha</taxon>
        <taxon>Cerithioidea</taxon>
        <taxon>Batillariidae</taxon>
        <taxon>Batillaria</taxon>
    </lineage>
</organism>
<name>A0ABD0JE01_9CAEN</name>
<dbReference type="EMBL" id="JACVVK020000501">
    <property type="protein sequence ID" value="KAK7469867.1"/>
    <property type="molecule type" value="Genomic_DNA"/>
</dbReference>
<sequence length="105" mass="11632">MWTTERRLLAPYYETLEDTLVDPVMITKRLTALTAGAGLLHAQREKWTRGVGWGGRVVSSGGCGCESTSQTETSPACCDLGRKARISATKRMRARYCRFGRAAYL</sequence>
<dbReference type="AlphaFoldDB" id="A0ABD0JE01"/>
<protein>
    <submittedName>
        <fullName evidence="1">Uncharacterized protein</fullName>
    </submittedName>
</protein>
<evidence type="ECO:0000313" key="1">
    <source>
        <dbReference type="EMBL" id="KAK7469867.1"/>
    </source>
</evidence>
<keyword evidence="2" id="KW-1185">Reference proteome</keyword>
<evidence type="ECO:0000313" key="2">
    <source>
        <dbReference type="Proteomes" id="UP001519460"/>
    </source>
</evidence>
<comment type="caution">
    <text evidence="1">The sequence shown here is derived from an EMBL/GenBank/DDBJ whole genome shotgun (WGS) entry which is preliminary data.</text>
</comment>
<dbReference type="Proteomes" id="UP001519460">
    <property type="component" value="Unassembled WGS sequence"/>
</dbReference>
<reference evidence="1 2" key="1">
    <citation type="journal article" date="2023" name="Sci. Data">
        <title>Genome assembly of the Korean intertidal mud-creeper Batillaria attramentaria.</title>
        <authorList>
            <person name="Patra A.K."/>
            <person name="Ho P.T."/>
            <person name="Jun S."/>
            <person name="Lee S.J."/>
            <person name="Kim Y."/>
            <person name="Won Y.J."/>
        </authorList>
    </citation>
    <scope>NUCLEOTIDE SEQUENCE [LARGE SCALE GENOMIC DNA]</scope>
    <source>
        <strain evidence="1">Wonlab-2016</strain>
    </source>
</reference>
<gene>
    <name evidence="1" type="ORF">BaRGS_00036145</name>
</gene>
<accession>A0ABD0JE01</accession>